<dbReference type="GO" id="GO:0015920">
    <property type="term" value="P:lipopolysaccharide transport"/>
    <property type="evidence" value="ECO:0007669"/>
    <property type="project" value="TreeGrafter"/>
</dbReference>
<keyword evidence="5 6" id="KW-0472">Membrane</keyword>
<dbReference type="InterPro" id="IPR005495">
    <property type="entry name" value="LptG/LptF_permease"/>
</dbReference>
<evidence type="ECO:0000256" key="2">
    <source>
        <dbReference type="ARBA" id="ARBA00022475"/>
    </source>
</evidence>
<proteinExistence type="predicted"/>
<feature type="transmembrane region" description="Helical" evidence="6">
    <location>
        <begin position="102"/>
        <end position="122"/>
    </location>
</feature>
<reference evidence="7 8" key="1">
    <citation type="submission" date="2019-01" db="EMBL/GenBank/DDBJ databases">
        <title>Insights into ecological role of a new deltaproteobacterial order Candidatus Sinidesulfobacterales (Sva0485) by metagenomics and metatranscriptomics.</title>
        <authorList>
            <person name="Tan S."/>
            <person name="Liu J."/>
            <person name="Fang Y."/>
            <person name="Hedlund B.P."/>
            <person name="Lian Z.H."/>
            <person name="Huang L.Y."/>
            <person name="Li J.T."/>
            <person name="Huang L.N."/>
            <person name="Li W.J."/>
            <person name="Jiang H.C."/>
            <person name="Dong H.L."/>
            <person name="Shu W.S."/>
        </authorList>
    </citation>
    <scope>NUCLEOTIDE SEQUENCE [LARGE SCALE GENOMIC DNA]</scope>
    <source>
        <strain evidence="7">AP3</strain>
    </source>
</reference>
<comment type="subcellular location">
    <subcellularLocation>
        <location evidence="1">Cell membrane</location>
        <topology evidence="1">Multi-pass membrane protein</topology>
    </subcellularLocation>
</comment>
<evidence type="ECO:0000256" key="5">
    <source>
        <dbReference type="ARBA" id="ARBA00023136"/>
    </source>
</evidence>
<keyword evidence="4 6" id="KW-1133">Transmembrane helix</keyword>
<feature type="transmembrane region" description="Helical" evidence="6">
    <location>
        <begin position="12"/>
        <end position="40"/>
    </location>
</feature>
<sequence length="362" mass="41413">MSTIDRYIFKQFIPPFIFGLLIFTFSITINRILLLTQMVLNKGVSITAVLKLASLTIPDFMIITLPVSFLLAVLTVFGKMTQDNEIMALKVSGVSIFKLTKPVLLFALIPLAVSILFSFYMAPRFNFFFRVLAVKEFKKAALSALKKNAFTDKFGKLKIFVRDVNTNKSTLKGIFILNRVHNTPETLIAKSGAIVYNQKQNTLYFYLKNGIIQNQDPNSKNFWILHFNTYKINIKLKGLSFPGKNGSVHFMTFPQLARRYLSEKDSKIKNIYLIYLYKKIAIPLATILFVFIGMSLGMFLEKRSLFLAISYTIIIVTAYYILFTSGFYLSLRNQINPVIGVWGADLFLFVSGFILYLRTLLR</sequence>
<feature type="transmembrane region" description="Helical" evidence="6">
    <location>
        <begin position="60"/>
        <end position="81"/>
    </location>
</feature>
<evidence type="ECO:0000256" key="4">
    <source>
        <dbReference type="ARBA" id="ARBA00022989"/>
    </source>
</evidence>
<name>A0A519BBX1_9DELT</name>
<dbReference type="EMBL" id="SGBD01000001">
    <property type="protein sequence ID" value="RZD14724.1"/>
    <property type="molecule type" value="Genomic_DNA"/>
</dbReference>
<accession>A0A519BBX1</accession>
<evidence type="ECO:0000256" key="3">
    <source>
        <dbReference type="ARBA" id="ARBA00022692"/>
    </source>
</evidence>
<keyword evidence="2" id="KW-1003">Cell membrane</keyword>
<feature type="transmembrane region" description="Helical" evidence="6">
    <location>
        <begin position="280"/>
        <end position="300"/>
    </location>
</feature>
<evidence type="ECO:0000313" key="8">
    <source>
        <dbReference type="Proteomes" id="UP000320813"/>
    </source>
</evidence>
<evidence type="ECO:0000256" key="1">
    <source>
        <dbReference type="ARBA" id="ARBA00004651"/>
    </source>
</evidence>
<organism evidence="7 8">
    <name type="scientific">Candidatus Acidulodesulfobacterium ferriphilum</name>
    <dbReference type="NCBI Taxonomy" id="2597223"/>
    <lineage>
        <taxon>Bacteria</taxon>
        <taxon>Deltaproteobacteria</taxon>
        <taxon>Candidatus Acidulodesulfobacterales</taxon>
        <taxon>Candidatus Acidulodesulfobacterium</taxon>
    </lineage>
</organism>
<dbReference type="AlphaFoldDB" id="A0A519BBX1"/>
<evidence type="ECO:0000256" key="6">
    <source>
        <dbReference type="SAM" id="Phobius"/>
    </source>
</evidence>
<dbReference type="PANTHER" id="PTHR33529:SF6">
    <property type="entry name" value="YJGP_YJGQ FAMILY PERMEASE"/>
    <property type="match status" value="1"/>
</dbReference>
<gene>
    <name evidence="7" type="ORF">EVJ47_00085</name>
</gene>
<dbReference type="PANTHER" id="PTHR33529">
    <property type="entry name" value="SLR0882 PROTEIN-RELATED"/>
    <property type="match status" value="1"/>
</dbReference>
<dbReference type="Proteomes" id="UP000320813">
    <property type="component" value="Unassembled WGS sequence"/>
</dbReference>
<comment type="caution">
    <text evidence="7">The sequence shown here is derived from an EMBL/GenBank/DDBJ whole genome shotgun (WGS) entry which is preliminary data.</text>
</comment>
<feature type="transmembrane region" description="Helical" evidence="6">
    <location>
        <begin position="305"/>
        <end position="329"/>
    </location>
</feature>
<feature type="transmembrane region" description="Helical" evidence="6">
    <location>
        <begin position="335"/>
        <end position="357"/>
    </location>
</feature>
<dbReference type="GO" id="GO:0043190">
    <property type="term" value="C:ATP-binding cassette (ABC) transporter complex"/>
    <property type="evidence" value="ECO:0007669"/>
    <property type="project" value="TreeGrafter"/>
</dbReference>
<evidence type="ECO:0000313" key="7">
    <source>
        <dbReference type="EMBL" id="RZD14724.1"/>
    </source>
</evidence>
<dbReference type="Pfam" id="PF03739">
    <property type="entry name" value="LptF_LptG"/>
    <property type="match status" value="1"/>
</dbReference>
<keyword evidence="3 6" id="KW-0812">Transmembrane</keyword>
<protein>
    <submittedName>
        <fullName evidence="7">YjgP/YjgQ family permease</fullName>
    </submittedName>
</protein>